<dbReference type="Gene3D" id="3.30.70.1230">
    <property type="entry name" value="Nucleotide cyclase"/>
    <property type="match status" value="1"/>
</dbReference>
<dbReference type="GO" id="GO:0005525">
    <property type="term" value="F:GTP binding"/>
    <property type="evidence" value="ECO:0007669"/>
    <property type="project" value="UniProtKB-KW"/>
</dbReference>
<dbReference type="InterPro" id="IPR001054">
    <property type="entry name" value="A/G_cyclase"/>
</dbReference>
<evidence type="ECO:0000256" key="9">
    <source>
        <dbReference type="ARBA" id="ARBA00023170"/>
    </source>
</evidence>
<keyword evidence="4" id="KW-0732">Signal</keyword>
<evidence type="ECO:0000313" key="16">
    <source>
        <dbReference type="EMBL" id="VDN10425.1"/>
    </source>
</evidence>
<feature type="region of interest" description="Disordered" evidence="14">
    <location>
        <begin position="389"/>
        <end position="409"/>
    </location>
</feature>
<dbReference type="GO" id="GO:0004383">
    <property type="term" value="F:guanylate cyclase activity"/>
    <property type="evidence" value="ECO:0007669"/>
    <property type="project" value="UniProtKB-EC"/>
</dbReference>
<dbReference type="PANTHER" id="PTHR11920:SF507">
    <property type="entry name" value="GUANYLATE CYCLASE"/>
    <property type="match status" value="1"/>
</dbReference>
<keyword evidence="9" id="KW-0675">Receptor</keyword>
<evidence type="ECO:0000256" key="3">
    <source>
        <dbReference type="ARBA" id="ARBA00022692"/>
    </source>
</evidence>
<keyword evidence="5" id="KW-0547">Nucleotide-binding</keyword>
<keyword evidence="17" id="KW-1185">Reference proteome</keyword>
<dbReference type="Pfam" id="PF07701">
    <property type="entry name" value="HNOBA"/>
    <property type="match status" value="1"/>
</dbReference>
<evidence type="ECO:0000256" key="8">
    <source>
        <dbReference type="ARBA" id="ARBA00023136"/>
    </source>
</evidence>
<dbReference type="PANTHER" id="PTHR11920">
    <property type="entry name" value="GUANYLYL CYCLASE"/>
    <property type="match status" value="1"/>
</dbReference>
<evidence type="ECO:0000256" key="12">
    <source>
        <dbReference type="ARBA" id="ARBA00023293"/>
    </source>
</evidence>
<evidence type="ECO:0000256" key="1">
    <source>
        <dbReference type="ARBA" id="ARBA00004479"/>
    </source>
</evidence>
<dbReference type="InterPro" id="IPR029787">
    <property type="entry name" value="Nucleotide_cyclase"/>
</dbReference>
<dbReference type="PROSITE" id="PS50125">
    <property type="entry name" value="GUANYLATE_CYCLASE_2"/>
    <property type="match status" value="1"/>
</dbReference>
<dbReference type="EMBL" id="UYRU01049111">
    <property type="protein sequence ID" value="VDN10425.1"/>
    <property type="molecule type" value="Genomic_DNA"/>
</dbReference>
<evidence type="ECO:0000259" key="15">
    <source>
        <dbReference type="PROSITE" id="PS50125"/>
    </source>
</evidence>
<feature type="region of interest" description="Disordered" evidence="14">
    <location>
        <begin position="453"/>
        <end position="484"/>
    </location>
</feature>
<evidence type="ECO:0000256" key="4">
    <source>
        <dbReference type="ARBA" id="ARBA00022729"/>
    </source>
</evidence>
<comment type="subcellular location">
    <subcellularLocation>
        <location evidence="1">Membrane</location>
        <topology evidence="1">Single-pass type I membrane protein</topology>
    </subcellularLocation>
</comment>
<evidence type="ECO:0000313" key="17">
    <source>
        <dbReference type="Proteomes" id="UP000281553"/>
    </source>
</evidence>
<dbReference type="Gene3D" id="6.10.250.780">
    <property type="match status" value="1"/>
</dbReference>
<keyword evidence="6" id="KW-1133">Transmembrane helix</keyword>
<comment type="similarity">
    <text evidence="13">Belongs to the adenylyl cyclase class-4/guanylyl cyclase family.</text>
</comment>
<evidence type="ECO:0000256" key="7">
    <source>
        <dbReference type="ARBA" id="ARBA00023134"/>
    </source>
</evidence>
<reference evidence="16 17" key="1">
    <citation type="submission" date="2018-11" db="EMBL/GenBank/DDBJ databases">
        <authorList>
            <consortium name="Pathogen Informatics"/>
        </authorList>
    </citation>
    <scope>NUCLEOTIDE SEQUENCE [LARGE SCALE GENOMIC DNA]</scope>
</reference>
<keyword evidence="12" id="KW-0141">cGMP biosynthesis</keyword>
<dbReference type="Pfam" id="PF00211">
    <property type="entry name" value="Guanylate_cyc"/>
    <property type="match status" value="2"/>
</dbReference>
<evidence type="ECO:0000256" key="13">
    <source>
        <dbReference type="RuleBase" id="RU000405"/>
    </source>
</evidence>
<keyword evidence="7" id="KW-0342">GTP-binding</keyword>
<accession>A0A3P7KZ39</accession>
<dbReference type="GO" id="GO:0007168">
    <property type="term" value="P:receptor guanylyl cyclase signaling pathway"/>
    <property type="evidence" value="ECO:0007669"/>
    <property type="project" value="TreeGrafter"/>
</dbReference>
<dbReference type="OrthoDB" id="60033at2759"/>
<dbReference type="GO" id="GO:0001653">
    <property type="term" value="F:peptide receptor activity"/>
    <property type="evidence" value="ECO:0007669"/>
    <property type="project" value="TreeGrafter"/>
</dbReference>
<dbReference type="SMART" id="SM00044">
    <property type="entry name" value="CYCc"/>
    <property type="match status" value="1"/>
</dbReference>
<evidence type="ECO:0000256" key="11">
    <source>
        <dbReference type="ARBA" id="ARBA00023239"/>
    </source>
</evidence>
<feature type="compositionally biased region" description="Basic and acidic residues" evidence="14">
    <location>
        <begin position="457"/>
        <end position="470"/>
    </location>
</feature>
<evidence type="ECO:0000256" key="6">
    <source>
        <dbReference type="ARBA" id="ARBA00022989"/>
    </source>
</evidence>
<dbReference type="InterPro" id="IPR011645">
    <property type="entry name" value="HNOB_dom_associated"/>
</dbReference>
<gene>
    <name evidence="16" type="ORF">DILT_LOCUS6256</name>
</gene>
<sequence length="484" mass="54039">MDSIRYLRKEEKLETFLENYRNWAFIAPEYRETPPAAPSPVMDSFSYGTILAEVAQRREDPDDIDLPDLDPVEREEIKKAWWDYPLPMHDAFQGGDECTPDEKDYINLIKNCWGPSEIRPTFEMIKAKMDLINPRRKNPIDIILSLMEKYSAHLESIVNERTQDLIVEKQRTDELLHSMLPKSIANQLRSGQPVPAEAYASCTIYFSDIVGFTNISSDSTPFEVVALLNKLYSEFDQIIDRYDVYKVETIGDAYMVASGVPRRNGLRHAVSVTDMALDLVEASHSFVIPHLPGAPLKIRVGLHSGTVALINFNSLRYIYFLLWPVCAGVVGLKMPRYCLFGDTVNTASRMESTGEAYKIHCSDATHEILEKLGGFLFQERGTIEVKGKGAMRTCGPSSKRRGSTVRNMKPKKSICSVSSNGGGTIVGAQFGDTAKNPAIEIIAPELMVDQKGSVLDAGDKDKLVSSDPKKRSSKTSLAPPESTR</sequence>
<dbReference type="Proteomes" id="UP000281553">
    <property type="component" value="Unassembled WGS sequence"/>
</dbReference>
<evidence type="ECO:0000256" key="10">
    <source>
        <dbReference type="ARBA" id="ARBA00023180"/>
    </source>
</evidence>
<dbReference type="InterPro" id="IPR050401">
    <property type="entry name" value="Cyclic_nucleotide_synthase"/>
</dbReference>
<feature type="compositionally biased region" description="Basic residues" evidence="14">
    <location>
        <begin position="398"/>
        <end position="409"/>
    </location>
</feature>
<feature type="domain" description="Guanylate cyclase" evidence="15">
    <location>
        <begin position="203"/>
        <end position="351"/>
    </location>
</feature>
<dbReference type="EC" id="4.6.1.2" evidence="2"/>
<dbReference type="PROSITE" id="PS00452">
    <property type="entry name" value="GUANYLATE_CYCLASE_1"/>
    <property type="match status" value="1"/>
</dbReference>
<dbReference type="SUPFAM" id="SSF55073">
    <property type="entry name" value="Nucleotide cyclase"/>
    <property type="match status" value="1"/>
</dbReference>
<dbReference type="GO" id="GO:0005886">
    <property type="term" value="C:plasma membrane"/>
    <property type="evidence" value="ECO:0007669"/>
    <property type="project" value="TreeGrafter"/>
</dbReference>
<name>A0A3P7KZ39_DIBLA</name>
<dbReference type="GO" id="GO:0004016">
    <property type="term" value="F:adenylate cyclase activity"/>
    <property type="evidence" value="ECO:0007669"/>
    <property type="project" value="TreeGrafter"/>
</dbReference>
<evidence type="ECO:0000256" key="5">
    <source>
        <dbReference type="ARBA" id="ARBA00022741"/>
    </source>
</evidence>
<evidence type="ECO:0000256" key="14">
    <source>
        <dbReference type="SAM" id="MobiDB-lite"/>
    </source>
</evidence>
<dbReference type="GO" id="GO:0035556">
    <property type="term" value="P:intracellular signal transduction"/>
    <property type="evidence" value="ECO:0007669"/>
    <property type="project" value="InterPro"/>
</dbReference>
<keyword evidence="3" id="KW-0812">Transmembrane</keyword>
<dbReference type="AlphaFoldDB" id="A0A3P7KZ39"/>
<evidence type="ECO:0000256" key="2">
    <source>
        <dbReference type="ARBA" id="ARBA00012202"/>
    </source>
</evidence>
<dbReference type="InterPro" id="IPR018297">
    <property type="entry name" value="A/G_cyclase_CS"/>
</dbReference>
<dbReference type="FunFam" id="3.30.70.1230:FF:000004">
    <property type="entry name" value="Guanylate cyclase"/>
    <property type="match status" value="1"/>
</dbReference>
<keyword evidence="8" id="KW-0472">Membrane</keyword>
<dbReference type="CDD" id="cd07302">
    <property type="entry name" value="CHD"/>
    <property type="match status" value="1"/>
</dbReference>
<proteinExistence type="inferred from homology"/>
<protein>
    <recommendedName>
        <fullName evidence="2">guanylate cyclase</fullName>
        <ecNumber evidence="2">4.6.1.2</ecNumber>
    </recommendedName>
</protein>
<keyword evidence="10" id="KW-0325">Glycoprotein</keyword>
<keyword evidence="11 13" id="KW-0456">Lyase</keyword>
<organism evidence="16 17">
    <name type="scientific">Dibothriocephalus latus</name>
    <name type="common">Fish tapeworm</name>
    <name type="synonym">Diphyllobothrium latum</name>
    <dbReference type="NCBI Taxonomy" id="60516"/>
    <lineage>
        <taxon>Eukaryota</taxon>
        <taxon>Metazoa</taxon>
        <taxon>Spiralia</taxon>
        <taxon>Lophotrochozoa</taxon>
        <taxon>Platyhelminthes</taxon>
        <taxon>Cestoda</taxon>
        <taxon>Eucestoda</taxon>
        <taxon>Diphyllobothriidea</taxon>
        <taxon>Diphyllobothriidae</taxon>
        <taxon>Dibothriocephalus</taxon>
    </lineage>
</organism>